<proteinExistence type="predicted"/>
<evidence type="ECO:0000256" key="1">
    <source>
        <dbReference type="SAM" id="MobiDB-lite"/>
    </source>
</evidence>
<feature type="region of interest" description="Disordered" evidence="1">
    <location>
        <begin position="96"/>
        <end position="131"/>
    </location>
</feature>
<gene>
    <name evidence="2" type="ORF">HKI87_17g84830</name>
</gene>
<evidence type="ECO:0000313" key="3">
    <source>
        <dbReference type="Proteomes" id="UP001472866"/>
    </source>
</evidence>
<accession>A0AAX4PLB7</accession>
<dbReference type="EMBL" id="CP151517">
    <property type="protein sequence ID" value="WZN66912.1"/>
    <property type="molecule type" value="Genomic_DNA"/>
</dbReference>
<name>A0AAX4PLB7_9CHLO</name>
<evidence type="ECO:0000313" key="2">
    <source>
        <dbReference type="EMBL" id="WZN66912.1"/>
    </source>
</evidence>
<feature type="compositionally biased region" description="Basic residues" evidence="1">
    <location>
        <begin position="113"/>
        <end position="122"/>
    </location>
</feature>
<sequence>MGDRGRTLGVHQRPGFTPASDKIFAASKEAELVAIAVDDVLAVQSVHGAHACAKPNSNNFDNGPRVKEEAGVSSSAEPCEVATQWQVRLSEVYGMDAEPPAGGTKKPIIGGREKKKKRHPTRERKTDTASQTTLAEAFRRSAAETISRNKPTIVHIEWSRLSSIAADEGEPSVPLLGMVTSHGDLVVFAPPLTGDYRPRVAYVMSADVGIARDLAAGAAQTSVSRHKRKASALAAPPVAARGVCFLDGEEAGGGRGGGAVVTMAVSLCAGDGDRGRVAVCELKRGTESDGGLLHCSLRGVMDCPANSTRSAYHHLPLVRLLRPGGRKLLLAACRRGAIALHSEKEGSPGGWAPLVEVGIPAHLIPTCFWAEASVKELCVRVGFSEGSVGSCALPLPLDAGEQTGFKFSVERVHPGSVSGLGSRASSSHEGGLVAGGRTLAEDGSGSRMGAALSADGGSVLSVLTKIQDGHPMKSINPHNFSQTKYLWTSVECKPL</sequence>
<keyword evidence="3" id="KW-1185">Reference proteome</keyword>
<dbReference type="AlphaFoldDB" id="A0AAX4PLB7"/>
<dbReference type="Proteomes" id="UP001472866">
    <property type="component" value="Chromosome 17"/>
</dbReference>
<organism evidence="2 3">
    <name type="scientific">Chloropicon roscoffensis</name>
    <dbReference type="NCBI Taxonomy" id="1461544"/>
    <lineage>
        <taxon>Eukaryota</taxon>
        <taxon>Viridiplantae</taxon>
        <taxon>Chlorophyta</taxon>
        <taxon>Chloropicophyceae</taxon>
        <taxon>Chloropicales</taxon>
        <taxon>Chloropicaceae</taxon>
        <taxon>Chloropicon</taxon>
    </lineage>
</organism>
<reference evidence="2 3" key="1">
    <citation type="submission" date="2024-03" db="EMBL/GenBank/DDBJ databases">
        <title>Complete genome sequence of the green alga Chloropicon roscoffensis RCC1871.</title>
        <authorList>
            <person name="Lemieux C."/>
            <person name="Pombert J.-F."/>
            <person name="Otis C."/>
            <person name="Turmel M."/>
        </authorList>
    </citation>
    <scope>NUCLEOTIDE SEQUENCE [LARGE SCALE GENOMIC DNA]</scope>
    <source>
        <strain evidence="2 3">RCC1871</strain>
    </source>
</reference>
<protein>
    <submittedName>
        <fullName evidence="2">Uncharacterized protein</fullName>
    </submittedName>
</protein>
<feature type="region of interest" description="Disordered" evidence="1">
    <location>
        <begin position="57"/>
        <end position="77"/>
    </location>
</feature>